<organism evidence="5 6">
    <name type="scientific">Mycobacterium marseillense</name>
    <dbReference type="NCBI Taxonomy" id="701042"/>
    <lineage>
        <taxon>Bacteria</taxon>
        <taxon>Bacillati</taxon>
        <taxon>Actinomycetota</taxon>
        <taxon>Actinomycetes</taxon>
        <taxon>Mycobacteriales</taxon>
        <taxon>Mycobacteriaceae</taxon>
        <taxon>Mycobacterium</taxon>
        <taxon>Mycobacterium avium complex (MAC)</taxon>
    </lineage>
</organism>
<name>A0ABN5ZPM6_9MYCO</name>
<gene>
    <name evidence="5" type="primary">rslA_1</name>
    <name evidence="5" type="ORF">MMARJ_11220</name>
</gene>
<protein>
    <submittedName>
        <fullName evidence="5">Anti-sigma-L factor RslA</fullName>
    </submittedName>
</protein>
<keyword evidence="2" id="KW-0804">Transcription</keyword>
<dbReference type="Gene3D" id="1.10.10.1320">
    <property type="entry name" value="Anti-sigma factor, zinc-finger domain"/>
    <property type="match status" value="1"/>
</dbReference>
<keyword evidence="3" id="KW-0812">Transmembrane</keyword>
<feature type="transmembrane region" description="Helical" evidence="3">
    <location>
        <begin position="105"/>
        <end position="126"/>
    </location>
</feature>
<dbReference type="InterPro" id="IPR027383">
    <property type="entry name" value="Znf_put"/>
</dbReference>
<dbReference type="RefSeq" id="WP_014711797.1">
    <property type="nucleotide sequence ID" value="NZ_AP022584.1"/>
</dbReference>
<evidence type="ECO:0000256" key="1">
    <source>
        <dbReference type="ARBA" id="ARBA00023015"/>
    </source>
</evidence>
<evidence type="ECO:0000256" key="3">
    <source>
        <dbReference type="SAM" id="Phobius"/>
    </source>
</evidence>
<keyword evidence="6" id="KW-1185">Reference proteome</keyword>
<reference evidence="5 6" key="1">
    <citation type="journal article" date="2019" name="Emerg. Microbes Infect.">
        <title>Comprehensive subspecies identification of 175 nontuberculous mycobacteria species based on 7547 genomic profiles.</title>
        <authorList>
            <person name="Matsumoto Y."/>
            <person name="Kinjo T."/>
            <person name="Motooka D."/>
            <person name="Nabeya D."/>
            <person name="Jung N."/>
            <person name="Uechi K."/>
            <person name="Horii T."/>
            <person name="Iida T."/>
            <person name="Fujita J."/>
            <person name="Nakamura S."/>
        </authorList>
    </citation>
    <scope>NUCLEOTIDE SEQUENCE [LARGE SCALE GENOMIC DNA]</scope>
    <source>
        <strain evidence="5 6">JCM 17324</strain>
    </source>
</reference>
<keyword evidence="3" id="KW-0472">Membrane</keyword>
<evidence type="ECO:0000313" key="5">
    <source>
        <dbReference type="EMBL" id="BBY10382.1"/>
    </source>
</evidence>
<dbReference type="Pfam" id="PF13490">
    <property type="entry name" value="zf-HC2"/>
    <property type="match status" value="1"/>
</dbReference>
<evidence type="ECO:0000259" key="4">
    <source>
        <dbReference type="Pfam" id="PF13490"/>
    </source>
</evidence>
<dbReference type="InterPro" id="IPR041916">
    <property type="entry name" value="Anti_sigma_zinc_sf"/>
</dbReference>
<evidence type="ECO:0000256" key="2">
    <source>
        <dbReference type="ARBA" id="ARBA00023163"/>
    </source>
</evidence>
<proteinExistence type="predicted"/>
<dbReference type="EMBL" id="AP022584">
    <property type="protein sequence ID" value="BBY10382.1"/>
    <property type="molecule type" value="Genomic_DNA"/>
</dbReference>
<keyword evidence="3" id="KW-1133">Transmembrane helix</keyword>
<accession>A0ABN5ZPM6</accession>
<sequence>MMTLLRGLGPPGDNHLHAMWDAAYVLGSLSATDWREFEAHMAGCPQCRQAVAELSGIPAMLAQLARSDIGAINEADHPAGATEMPPDLLPSMLAAVRSHRVRSRAMIWVGSAAAAVILTIGVLIGVNGRFPTSPPQAALPMDQIGTTLLASTVSLSGQQWGTNIALKFVCLAPPDAPHDTVALVVVGRDGSQTRLATWVAIPGHTATPTGSISMPVTQIAAVQVVLADNGHVMLQRSI</sequence>
<evidence type="ECO:0000313" key="6">
    <source>
        <dbReference type="Proteomes" id="UP000466831"/>
    </source>
</evidence>
<feature type="domain" description="Putative zinc-finger" evidence="4">
    <location>
        <begin position="23"/>
        <end position="48"/>
    </location>
</feature>
<dbReference type="Proteomes" id="UP000466831">
    <property type="component" value="Chromosome"/>
</dbReference>
<keyword evidence="1" id="KW-0805">Transcription regulation</keyword>